<protein>
    <submittedName>
        <fullName evidence="2">Uncharacterized protein</fullName>
    </submittedName>
</protein>
<dbReference type="AlphaFoldDB" id="A0A7N2L3L9"/>
<evidence type="ECO:0000313" key="2">
    <source>
        <dbReference type="EnsemblPlants" id="QL03p001422:mrna:CDS:1"/>
    </source>
</evidence>
<dbReference type="InParanoid" id="A0A7N2L3L9"/>
<proteinExistence type="predicted"/>
<feature type="compositionally biased region" description="Polar residues" evidence="1">
    <location>
        <begin position="75"/>
        <end position="84"/>
    </location>
</feature>
<dbReference type="EMBL" id="LRBV02000003">
    <property type="status" value="NOT_ANNOTATED_CDS"/>
    <property type="molecule type" value="Genomic_DNA"/>
</dbReference>
<sequence length="130" mass="14408">MRIFRRKGVPIPQDISPMSTPSAINKLTCKRISVRLPGEEDEGDEGEGVPMETEAEAAGHASISTPRRSGKRSRASTSSDTPPDTFQIILERLDGIREVQTEHSERMRAMQDQIDVLSAKLDSFTTQPDQ</sequence>
<reference evidence="2" key="2">
    <citation type="submission" date="2021-01" db="UniProtKB">
        <authorList>
            <consortium name="EnsemblPlants"/>
        </authorList>
    </citation>
    <scope>IDENTIFICATION</scope>
</reference>
<dbReference type="EnsemblPlants" id="QL03p001422:mrna">
    <property type="protein sequence ID" value="QL03p001422:mrna:CDS:1"/>
    <property type="gene ID" value="QL03p001422"/>
</dbReference>
<organism evidence="2 3">
    <name type="scientific">Quercus lobata</name>
    <name type="common">Valley oak</name>
    <dbReference type="NCBI Taxonomy" id="97700"/>
    <lineage>
        <taxon>Eukaryota</taxon>
        <taxon>Viridiplantae</taxon>
        <taxon>Streptophyta</taxon>
        <taxon>Embryophyta</taxon>
        <taxon>Tracheophyta</taxon>
        <taxon>Spermatophyta</taxon>
        <taxon>Magnoliopsida</taxon>
        <taxon>eudicotyledons</taxon>
        <taxon>Gunneridae</taxon>
        <taxon>Pentapetalae</taxon>
        <taxon>rosids</taxon>
        <taxon>fabids</taxon>
        <taxon>Fagales</taxon>
        <taxon>Fagaceae</taxon>
        <taxon>Quercus</taxon>
    </lineage>
</organism>
<reference evidence="2 3" key="1">
    <citation type="journal article" date="2016" name="G3 (Bethesda)">
        <title>First Draft Assembly and Annotation of the Genome of a California Endemic Oak Quercus lobata Nee (Fagaceae).</title>
        <authorList>
            <person name="Sork V.L."/>
            <person name="Fitz-Gibbon S.T."/>
            <person name="Puiu D."/>
            <person name="Crepeau M."/>
            <person name="Gugger P.F."/>
            <person name="Sherman R."/>
            <person name="Stevens K."/>
            <person name="Langley C.H."/>
            <person name="Pellegrini M."/>
            <person name="Salzberg S.L."/>
        </authorList>
    </citation>
    <scope>NUCLEOTIDE SEQUENCE [LARGE SCALE GENOMIC DNA]</scope>
    <source>
        <strain evidence="2 3">cv. SW786</strain>
    </source>
</reference>
<dbReference type="Proteomes" id="UP000594261">
    <property type="component" value="Chromosome 3"/>
</dbReference>
<accession>A0A7N2L3L9</accession>
<feature type="region of interest" description="Disordered" evidence="1">
    <location>
        <begin position="1"/>
        <end position="22"/>
    </location>
</feature>
<keyword evidence="3" id="KW-1185">Reference proteome</keyword>
<dbReference type="Gramene" id="QL03p001422:mrna">
    <property type="protein sequence ID" value="QL03p001422:mrna:CDS:1"/>
    <property type="gene ID" value="QL03p001422"/>
</dbReference>
<feature type="region of interest" description="Disordered" evidence="1">
    <location>
        <begin position="34"/>
        <end position="86"/>
    </location>
</feature>
<evidence type="ECO:0000313" key="3">
    <source>
        <dbReference type="Proteomes" id="UP000594261"/>
    </source>
</evidence>
<evidence type="ECO:0000256" key="1">
    <source>
        <dbReference type="SAM" id="MobiDB-lite"/>
    </source>
</evidence>
<name>A0A7N2L3L9_QUELO</name>